<gene>
    <name evidence="1" type="ORF">EB796_019089</name>
</gene>
<proteinExistence type="predicted"/>
<dbReference type="AlphaFoldDB" id="A0A7J7JA89"/>
<organism evidence="1 2">
    <name type="scientific">Bugula neritina</name>
    <name type="common">Brown bryozoan</name>
    <name type="synonym">Sertularia neritina</name>
    <dbReference type="NCBI Taxonomy" id="10212"/>
    <lineage>
        <taxon>Eukaryota</taxon>
        <taxon>Metazoa</taxon>
        <taxon>Spiralia</taxon>
        <taxon>Lophotrochozoa</taxon>
        <taxon>Bryozoa</taxon>
        <taxon>Gymnolaemata</taxon>
        <taxon>Cheilostomatida</taxon>
        <taxon>Flustrina</taxon>
        <taxon>Buguloidea</taxon>
        <taxon>Bugulidae</taxon>
        <taxon>Bugula</taxon>
    </lineage>
</organism>
<sequence length="72" mass="8473">MPLDSEISNALRELVSIIRSLHYNSDKVYGISCSRFVTSTHCLLKDSSTLGFMNYYYQKLRKYYFWSVSTML</sequence>
<evidence type="ECO:0000313" key="1">
    <source>
        <dbReference type="EMBL" id="KAF6022604.1"/>
    </source>
</evidence>
<comment type="caution">
    <text evidence="1">The sequence shown here is derived from an EMBL/GenBank/DDBJ whole genome shotgun (WGS) entry which is preliminary data.</text>
</comment>
<evidence type="ECO:0000313" key="2">
    <source>
        <dbReference type="Proteomes" id="UP000593567"/>
    </source>
</evidence>
<protein>
    <submittedName>
        <fullName evidence="1">Uncharacterized protein</fullName>
    </submittedName>
</protein>
<keyword evidence="2" id="KW-1185">Reference proteome</keyword>
<name>A0A7J7JA89_BUGNE</name>
<dbReference type="Proteomes" id="UP000593567">
    <property type="component" value="Unassembled WGS sequence"/>
</dbReference>
<dbReference type="EMBL" id="VXIV02002829">
    <property type="protein sequence ID" value="KAF6022604.1"/>
    <property type="molecule type" value="Genomic_DNA"/>
</dbReference>
<reference evidence="1" key="1">
    <citation type="submission" date="2020-06" db="EMBL/GenBank/DDBJ databases">
        <title>Draft genome of Bugula neritina, a colonial animal packing powerful symbionts and potential medicines.</title>
        <authorList>
            <person name="Rayko M."/>
        </authorList>
    </citation>
    <scope>NUCLEOTIDE SEQUENCE [LARGE SCALE GENOMIC DNA]</scope>
    <source>
        <strain evidence="1">Kwan_BN1</strain>
    </source>
</reference>
<accession>A0A7J7JA89</accession>